<evidence type="ECO:0000256" key="1">
    <source>
        <dbReference type="ARBA" id="ARBA00006135"/>
    </source>
</evidence>
<organism evidence="3 4">
    <name type="scientific">Sphingomonas chungangi</name>
    <dbReference type="NCBI Taxonomy" id="2683589"/>
    <lineage>
        <taxon>Bacteria</taxon>
        <taxon>Pseudomonadati</taxon>
        <taxon>Pseudomonadota</taxon>
        <taxon>Alphaproteobacteria</taxon>
        <taxon>Sphingomonadales</taxon>
        <taxon>Sphingomonadaceae</taxon>
        <taxon>Sphingomonas</taxon>
    </lineage>
</organism>
<evidence type="ECO:0000256" key="2">
    <source>
        <dbReference type="ARBA" id="ARBA00022729"/>
    </source>
</evidence>
<dbReference type="InterPro" id="IPR010258">
    <property type="entry name" value="Conjugal_tfr_TrbG/VirB9/CagX"/>
</dbReference>
<dbReference type="CDD" id="cd06911">
    <property type="entry name" value="VirB9_CagX_TrbG"/>
    <property type="match status" value="1"/>
</dbReference>
<gene>
    <name evidence="3" type="ORF">HZF05_00725</name>
</gene>
<evidence type="ECO:0000313" key="3">
    <source>
        <dbReference type="EMBL" id="MBA2932605.1"/>
    </source>
</evidence>
<comment type="caution">
    <text evidence="3">The sequence shown here is derived from an EMBL/GenBank/DDBJ whole genome shotgun (WGS) entry which is preliminary data.</text>
</comment>
<keyword evidence="4" id="KW-1185">Reference proteome</keyword>
<dbReference type="Proteomes" id="UP000570166">
    <property type="component" value="Unassembled WGS sequence"/>
</dbReference>
<dbReference type="AlphaFoldDB" id="A0A838L1S1"/>
<dbReference type="Gene3D" id="2.60.40.2500">
    <property type="match status" value="1"/>
</dbReference>
<keyword evidence="2" id="KW-0732">Signal</keyword>
<dbReference type="InterPro" id="IPR038161">
    <property type="entry name" value="VirB9/CagX/TrbG_C_sf"/>
</dbReference>
<name>A0A838L1S1_9SPHN</name>
<dbReference type="RefSeq" id="WP_160364716.1">
    <property type="nucleotide sequence ID" value="NZ_JACEIB010000001.1"/>
</dbReference>
<evidence type="ECO:0000313" key="4">
    <source>
        <dbReference type="Proteomes" id="UP000570166"/>
    </source>
</evidence>
<sequence>MDYAPNRSWSINTAPGGTSFIMLTPGERIDTVVMSDPGAYQVAVTAARDGLYLRQKRPDARGTMTVSAGSRIYAIDVTSDPNQPAPYVVAFKNVAAAAVPAAEGQSATPVAASGSYKLTGDKDVRPLSVSDDGSKTYIRWAPDQSIPAVFALEGASGEETINGYMRDGVFTIDRVYERLIFRIDKAVATAARVSGKRKP</sequence>
<reference evidence="3 4" key="1">
    <citation type="submission" date="2020-07" db="EMBL/GenBank/DDBJ databases">
        <authorList>
            <person name="Sun Q."/>
        </authorList>
    </citation>
    <scope>NUCLEOTIDE SEQUENCE [LARGE SCALE GENOMIC DNA]</scope>
    <source>
        <strain evidence="3 4">CGMCC 1.13654</strain>
    </source>
</reference>
<protein>
    <submittedName>
        <fullName evidence="3">TrbG/VirB9 family P-type conjugative transfer protein</fullName>
    </submittedName>
</protein>
<proteinExistence type="inferred from homology"/>
<dbReference type="InterPro" id="IPR033645">
    <property type="entry name" value="VirB9/CagX/TrbG_C"/>
</dbReference>
<dbReference type="EMBL" id="JACEIB010000001">
    <property type="protein sequence ID" value="MBA2932605.1"/>
    <property type="molecule type" value="Genomic_DNA"/>
</dbReference>
<dbReference type="Pfam" id="PF03524">
    <property type="entry name" value="CagX"/>
    <property type="match status" value="1"/>
</dbReference>
<accession>A0A838L1S1</accession>
<comment type="similarity">
    <text evidence="1">Belongs to the TrbG/VirB9 family.</text>
</comment>